<evidence type="ECO:0000313" key="11">
    <source>
        <dbReference type="EMBL" id="KAH0571190.1"/>
    </source>
</evidence>
<dbReference type="SMART" id="SM00028">
    <property type="entry name" value="TPR"/>
    <property type="match status" value="3"/>
</dbReference>
<dbReference type="Pfam" id="PF13181">
    <property type="entry name" value="TPR_8"/>
    <property type="match status" value="1"/>
</dbReference>
<comment type="subcellular location">
    <subcellularLocation>
        <location evidence="1">Cytoplasm</location>
        <location evidence="1">Cytoskeleton</location>
        <location evidence="1">Cilium axoneme</location>
    </subcellularLocation>
</comment>
<dbReference type="EMBL" id="KI546057">
    <property type="protein sequence ID" value="EST46916.1"/>
    <property type="molecule type" value="Genomic_DNA"/>
</dbReference>
<evidence type="ECO:0000256" key="8">
    <source>
        <dbReference type="ARBA" id="ARBA00034143"/>
    </source>
</evidence>
<dbReference type="InterPro" id="IPR040111">
    <property type="entry name" value="ODAD4"/>
</dbReference>
<keyword evidence="12" id="KW-1185">Reference proteome</keyword>
<feature type="region of interest" description="Disordered" evidence="9">
    <location>
        <begin position="259"/>
        <end position="290"/>
    </location>
</feature>
<name>V6LT96_9EUKA</name>
<keyword evidence="2" id="KW-0963">Cytoplasm</keyword>
<evidence type="ECO:0000256" key="2">
    <source>
        <dbReference type="ARBA" id="ARBA00022490"/>
    </source>
</evidence>
<dbReference type="EMBL" id="AUWU02000007">
    <property type="protein sequence ID" value="KAH0571190.1"/>
    <property type="molecule type" value="Genomic_DNA"/>
</dbReference>
<evidence type="ECO:0000313" key="10">
    <source>
        <dbReference type="EMBL" id="EST46916.1"/>
    </source>
</evidence>
<dbReference type="OrthoDB" id="245563at2759"/>
<dbReference type="InterPro" id="IPR011990">
    <property type="entry name" value="TPR-like_helical_dom_sf"/>
</dbReference>
<keyword evidence="5" id="KW-0206">Cytoskeleton</keyword>
<evidence type="ECO:0000256" key="9">
    <source>
        <dbReference type="SAM" id="MobiDB-lite"/>
    </source>
</evidence>
<sequence>MDSKKIQADLLLREAEQAYRIQNFNKAITSLTYAIELSASFSLYNFRSKCYTAASYTDQAIQDANTAIKFNKDSHEGYFCRAEAEFFKGEFELALVDYSVCQFKRSDIQEHRRGINKCEESIRKACEIQNVDRYVQLLDQGVLIEKSLQNPGENIVIEIYQGPLDFVPSENATGIENMTGIGNTQNIIEEVDPFEILDIPSDRVYRSISQKARRSVSYNRIGKMAEDREFLKEIAQLDIISSITSKGIGYIDQREDFWRNQDSNNSKPKSFNRNRKSVLPSASKSPIRAQSVRQDKIASLASKISSYRYKIQQNDTQQIDRTTFYQNKIPRNPQIELAIKQLSIFVKEVSINITEAVNKQAYDLAIKFSQQLIFRLNKQSDPILNLFQSKNQILADTFCTKACIEIKLNSENAFKSFDQSVDFAKKSGDISTILKVKREHAKALLNVNSVVKALQKFKEIQEICQIQQVNLDNEFNVSRCYFELKEYNQAIEHGVNSYEGLKAIFNNRYPQKELPEIVEFSVFKEPKVCETVCDLLCLLGRSYQQLKDTENAKKWLNLCLSESVKYEDFSSLKAAEGGLKQLGEMGSIPAILGQIEQPQLNRGMSIGLSDGQYMCNDSLDALKNIYQ</sequence>
<keyword evidence="3" id="KW-0677">Repeat</keyword>
<dbReference type="Proteomes" id="UP000018208">
    <property type="component" value="Unassembled WGS sequence"/>
</dbReference>
<evidence type="ECO:0000256" key="6">
    <source>
        <dbReference type="ARBA" id="ARBA00023273"/>
    </source>
</evidence>
<accession>V6LT96</accession>
<organism evidence="10">
    <name type="scientific">Spironucleus salmonicida</name>
    <dbReference type="NCBI Taxonomy" id="348837"/>
    <lineage>
        <taxon>Eukaryota</taxon>
        <taxon>Metamonada</taxon>
        <taxon>Diplomonadida</taxon>
        <taxon>Hexamitidae</taxon>
        <taxon>Hexamitinae</taxon>
        <taxon>Spironucleus</taxon>
    </lineage>
</organism>
<dbReference type="PANTHER" id="PTHR23040">
    <property type="match status" value="1"/>
</dbReference>
<evidence type="ECO:0000256" key="5">
    <source>
        <dbReference type="ARBA" id="ARBA00023212"/>
    </source>
</evidence>
<dbReference type="Gene3D" id="1.25.40.10">
    <property type="entry name" value="Tetratricopeptide repeat domain"/>
    <property type="match status" value="2"/>
</dbReference>
<dbReference type="AlphaFoldDB" id="V6LT96"/>
<evidence type="ECO:0000256" key="4">
    <source>
        <dbReference type="ARBA" id="ARBA00022803"/>
    </source>
</evidence>
<evidence type="ECO:0000313" key="12">
    <source>
        <dbReference type="Proteomes" id="UP000018208"/>
    </source>
</evidence>
<dbReference type="SUPFAM" id="SSF48452">
    <property type="entry name" value="TPR-like"/>
    <property type="match status" value="1"/>
</dbReference>
<gene>
    <name evidence="10" type="ORF">SS50377_13071</name>
    <name evidence="11" type="ORF">SS50377_27490</name>
</gene>
<dbReference type="InterPro" id="IPR019734">
    <property type="entry name" value="TPR_rpt"/>
</dbReference>
<keyword evidence="4" id="KW-0802">TPR repeat</keyword>
<dbReference type="GO" id="GO:0005930">
    <property type="term" value="C:axoneme"/>
    <property type="evidence" value="ECO:0007669"/>
    <property type="project" value="UniProtKB-SubCell"/>
</dbReference>
<protein>
    <recommendedName>
        <fullName evidence="7">Outer dynein arm-docking complex subunit 4</fullName>
    </recommendedName>
    <alternativeName>
        <fullName evidence="8">Tetratricopeptide repeat protein 25</fullName>
    </alternativeName>
</protein>
<evidence type="ECO:0000256" key="3">
    <source>
        <dbReference type="ARBA" id="ARBA00022737"/>
    </source>
</evidence>
<feature type="compositionally biased region" description="Polar residues" evidence="9">
    <location>
        <begin position="260"/>
        <end position="269"/>
    </location>
</feature>
<reference evidence="11" key="2">
    <citation type="submission" date="2020-12" db="EMBL/GenBank/DDBJ databases">
        <title>New Spironucleus salmonicida genome in near-complete chromosomes.</title>
        <authorList>
            <person name="Xu F."/>
            <person name="Kurt Z."/>
            <person name="Jimenez-Gonzalez A."/>
            <person name="Astvaldsson A."/>
            <person name="Andersson J.O."/>
            <person name="Svard S.G."/>
        </authorList>
    </citation>
    <scope>NUCLEOTIDE SEQUENCE</scope>
    <source>
        <strain evidence="11">ATCC 50377</strain>
    </source>
</reference>
<evidence type="ECO:0000256" key="1">
    <source>
        <dbReference type="ARBA" id="ARBA00004430"/>
    </source>
</evidence>
<evidence type="ECO:0000256" key="7">
    <source>
        <dbReference type="ARBA" id="ARBA00034139"/>
    </source>
</evidence>
<keyword evidence="6" id="KW-0966">Cell projection</keyword>
<dbReference type="PANTHER" id="PTHR23040:SF1">
    <property type="entry name" value="OUTER DYNEIN ARM-DOCKING COMPLEX SUBUNIT 4"/>
    <property type="match status" value="1"/>
</dbReference>
<proteinExistence type="predicted"/>
<dbReference type="VEuPathDB" id="GiardiaDB:SS50377_27490"/>
<reference evidence="10 11" key="1">
    <citation type="journal article" date="2014" name="PLoS Genet.">
        <title>The Genome of Spironucleus salmonicida Highlights a Fish Pathogen Adapted to Fluctuating Environments.</title>
        <authorList>
            <person name="Xu F."/>
            <person name="Jerlstrom-Hultqvist J."/>
            <person name="Einarsson E."/>
            <person name="Astvaldsson A."/>
            <person name="Svard S.G."/>
            <person name="Andersson J.O."/>
        </authorList>
    </citation>
    <scope>NUCLEOTIDE SEQUENCE</scope>
    <source>
        <strain evidence="11">ATCC 50377</strain>
    </source>
</reference>